<accession>A0AAD9L4K1</accession>
<evidence type="ECO:0000313" key="2">
    <source>
        <dbReference type="Proteomes" id="UP001209878"/>
    </source>
</evidence>
<sequence>MFSHVSTAKMSAVLSGYRNVFTTDSNGCRVCKCRSLCETVRCPPGRTCVLRQIYNMRRPMCVGQ</sequence>
<keyword evidence="2" id="KW-1185">Reference proteome</keyword>
<gene>
    <name evidence="1" type="ORF">NP493_316g01008</name>
</gene>
<comment type="caution">
    <text evidence="1">The sequence shown here is derived from an EMBL/GenBank/DDBJ whole genome shotgun (WGS) entry which is preliminary data.</text>
</comment>
<organism evidence="1 2">
    <name type="scientific">Ridgeia piscesae</name>
    <name type="common">Tubeworm</name>
    <dbReference type="NCBI Taxonomy" id="27915"/>
    <lineage>
        <taxon>Eukaryota</taxon>
        <taxon>Metazoa</taxon>
        <taxon>Spiralia</taxon>
        <taxon>Lophotrochozoa</taxon>
        <taxon>Annelida</taxon>
        <taxon>Polychaeta</taxon>
        <taxon>Sedentaria</taxon>
        <taxon>Canalipalpata</taxon>
        <taxon>Sabellida</taxon>
        <taxon>Siboglinidae</taxon>
        <taxon>Ridgeia</taxon>
    </lineage>
</organism>
<reference evidence="1" key="1">
    <citation type="journal article" date="2023" name="Mol. Biol. Evol.">
        <title>Third-Generation Sequencing Reveals the Adaptive Role of the Epigenome in Three Deep-Sea Polychaetes.</title>
        <authorList>
            <person name="Perez M."/>
            <person name="Aroh O."/>
            <person name="Sun Y."/>
            <person name="Lan Y."/>
            <person name="Juniper S.K."/>
            <person name="Young C.R."/>
            <person name="Angers B."/>
            <person name="Qian P.Y."/>
        </authorList>
    </citation>
    <scope>NUCLEOTIDE SEQUENCE</scope>
    <source>
        <strain evidence="1">R07B-5</strain>
    </source>
</reference>
<protein>
    <submittedName>
        <fullName evidence="1">Uncharacterized protein</fullName>
    </submittedName>
</protein>
<evidence type="ECO:0000313" key="1">
    <source>
        <dbReference type="EMBL" id="KAK2183258.1"/>
    </source>
</evidence>
<name>A0AAD9L4K1_RIDPI</name>
<dbReference type="EMBL" id="JAODUO010000317">
    <property type="protein sequence ID" value="KAK2183258.1"/>
    <property type="molecule type" value="Genomic_DNA"/>
</dbReference>
<dbReference type="AlphaFoldDB" id="A0AAD9L4K1"/>
<dbReference type="Proteomes" id="UP001209878">
    <property type="component" value="Unassembled WGS sequence"/>
</dbReference>
<proteinExistence type="predicted"/>